<organism evidence="3 4">
    <name type="scientific">Glonium stellatum</name>
    <dbReference type="NCBI Taxonomy" id="574774"/>
    <lineage>
        <taxon>Eukaryota</taxon>
        <taxon>Fungi</taxon>
        <taxon>Dikarya</taxon>
        <taxon>Ascomycota</taxon>
        <taxon>Pezizomycotina</taxon>
        <taxon>Dothideomycetes</taxon>
        <taxon>Pleosporomycetidae</taxon>
        <taxon>Gloniales</taxon>
        <taxon>Gloniaceae</taxon>
        <taxon>Glonium</taxon>
    </lineage>
</organism>
<keyword evidence="4" id="KW-1185">Reference proteome</keyword>
<dbReference type="SUPFAM" id="SSF53474">
    <property type="entry name" value="alpha/beta-Hydrolases"/>
    <property type="match status" value="1"/>
</dbReference>
<protein>
    <submittedName>
        <fullName evidence="3">Alpha/beta-hydrolase</fullName>
    </submittedName>
</protein>
<dbReference type="InterPro" id="IPR050300">
    <property type="entry name" value="GDXG_lipolytic_enzyme"/>
</dbReference>
<evidence type="ECO:0000256" key="1">
    <source>
        <dbReference type="ARBA" id="ARBA00022801"/>
    </source>
</evidence>
<dbReference type="Gene3D" id="3.40.50.1820">
    <property type="entry name" value="alpha/beta hydrolase"/>
    <property type="match status" value="1"/>
</dbReference>
<dbReference type="OrthoDB" id="408631at2759"/>
<sequence>MSSLSPPRPSKFEIQALGPLSPELRELLNTTGPWPDPPFTDTSQCRSISDFADGLLLKALGPTPATLEEITLSIPVSSSYSSHTTLTRPSAQSQKPPGPLIVLFHPGGFFLGSPLKLTPYARGLASLFSATVVCPSYRVAPEHPFPTGIDDAWTCMQWAATNAAALGADPSSRGFIVGGVSSGANFAAVLARRAVVEELRPQVTGIWAPLSIGLAADTVPGAYAELWTSREQNRDALVIDQAKARTMFEHYRPDFASPLFNPLASGFDLAKMPRAFVQVAGADLFRDDGLVYAYALQGAGVEVRLETYPGVPHSFWVFAPALEVSRKCVRDIVEGFAWLLRVETEGLGEGWEGVMRAPEVKLE</sequence>
<reference evidence="3 4" key="1">
    <citation type="journal article" date="2016" name="Nat. Commun.">
        <title>Ectomycorrhizal ecology is imprinted in the genome of the dominant symbiotic fungus Cenococcum geophilum.</title>
        <authorList>
            <consortium name="DOE Joint Genome Institute"/>
            <person name="Peter M."/>
            <person name="Kohler A."/>
            <person name="Ohm R.A."/>
            <person name="Kuo A."/>
            <person name="Krutzmann J."/>
            <person name="Morin E."/>
            <person name="Arend M."/>
            <person name="Barry K.W."/>
            <person name="Binder M."/>
            <person name="Choi C."/>
            <person name="Clum A."/>
            <person name="Copeland A."/>
            <person name="Grisel N."/>
            <person name="Haridas S."/>
            <person name="Kipfer T."/>
            <person name="LaButti K."/>
            <person name="Lindquist E."/>
            <person name="Lipzen A."/>
            <person name="Maire R."/>
            <person name="Meier B."/>
            <person name="Mihaltcheva S."/>
            <person name="Molinier V."/>
            <person name="Murat C."/>
            <person name="Poggeler S."/>
            <person name="Quandt C.A."/>
            <person name="Sperisen C."/>
            <person name="Tritt A."/>
            <person name="Tisserant E."/>
            <person name="Crous P.W."/>
            <person name="Henrissat B."/>
            <person name="Nehls U."/>
            <person name="Egli S."/>
            <person name="Spatafora J.W."/>
            <person name="Grigoriev I.V."/>
            <person name="Martin F.M."/>
        </authorList>
    </citation>
    <scope>NUCLEOTIDE SEQUENCE [LARGE SCALE GENOMIC DNA]</scope>
    <source>
        <strain evidence="3 4">CBS 207.34</strain>
    </source>
</reference>
<dbReference type="Pfam" id="PF07859">
    <property type="entry name" value="Abhydrolase_3"/>
    <property type="match status" value="1"/>
</dbReference>
<dbReference type="InterPro" id="IPR029058">
    <property type="entry name" value="AB_hydrolase_fold"/>
</dbReference>
<dbReference type="PANTHER" id="PTHR48081:SF8">
    <property type="entry name" value="ALPHA_BETA HYDROLASE FOLD-3 DOMAIN-CONTAINING PROTEIN-RELATED"/>
    <property type="match status" value="1"/>
</dbReference>
<dbReference type="EMBL" id="KV749419">
    <property type="protein sequence ID" value="OCL09520.1"/>
    <property type="molecule type" value="Genomic_DNA"/>
</dbReference>
<dbReference type="Proteomes" id="UP000250140">
    <property type="component" value="Unassembled WGS sequence"/>
</dbReference>
<dbReference type="GO" id="GO:0016787">
    <property type="term" value="F:hydrolase activity"/>
    <property type="evidence" value="ECO:0007669"/>
    <property type="project" value="UniProtKB-KW"/>
</dbReference>
<keyword evidence="1 3" id="KW-0378">Hydrolase</keyword>
<dbReference type="AlphaFoldDB" id="A0A8E2F2R5"/>
<feature type="domain" description="Alpha/beta hydrolase fold-3" evidence="2">
    <location>
        <begin position="101"/>
        <end position="316"/>
    </location>
</feature>
<accession>A0A8E2F2R5</accession>
<evidence type="ECO:0000313" key="3">
    <source>
        <dbReference type="EMBL" id="OCL09520.1"/>
    </source>
</evidence>
<evidence type="ECO:0000313" key="4">
    <source>
        <dbReference type="Proteomes" id="UP000250140"/>
    </source>
</evidence>
<evidence type="ECO:0000259" key="2">
    <source>
        <dbReference type="Pfam" id="PF07859"/>
    </source>
</evidence>
<gene>
    <name evidence="3" type="ORF">AOQ84DRAFT_404382</name>
</gene>
<proteinExistence type="predicted"/>
<dbReference type="PANTHER" id="PTHR48081">
    <property type="entry name" value="AB HYDROLASE SUPERFAMILY PROTEIN C4A8.06C"/>
    <property type="match status" value="1"/>
</dbReference>
<dbReference type="InterPro" id="IPR013094">
    <property type="entry name" value="AB_hydrolase_3"/>
</dbReference>
<name>A0A8E2F2R5_9PEZI</name>